<dbReference type="GO" id="GO:0005524">
    <property type="term" value="F:ATP binding"/>
    <property type="evidence" value="ECO:0007669"/>
    <property type="project" value="UniProtKB-KW"/>
</dbReference>
<evidence type="ECO:0000256" key="4">
    <source>
        <dbReference type="ARBA" id="ARBA00022840"/>
    </source>
</evidence>
<dbReference type="InterPro" id="IPR007807">
    <property type="entry name" value="TcmA/NAT10_helicase"/>
</dbReference>
<dbReference type="GO" id="GO:0030686">
    <property type="term" value="C:90S preribosome"/>
    <property type="evidence" value="ECO:0007669"/>
    <property type="project" value="TreeGrafter"/>
</dbReference>
<keyword evidence="4" id="KW-0067">ATP-binding</keyword>
<dbReference type="PANTHER" id="PTHR10925">
    <property type="entry name" value="N-ACETYLTRANSFERASE 10"/>
    <property type="match status" value="1"/>
</dbReference>
<reference evidence="7" key="1">
    <citation type="submission" date="2017-02" db="UniProtKB">
        <authorList>
            <consortium name="WormBaseParasite"/>
        </authorList>
    </citation>
    <scope>IDENTIFICATION</scope>
</reference>
<dbReference type="GO" id="GO:0005730">
    <property type="term" value="C:nucleolus"/>
    <property type="evidence" value="ECO:0007669"/>
    <property type="project" value="TreeGrafter"/>
</dbReference>
<name>A0A0M3JK39_ANISI</name>
<dbReference type="InterPro" id="IPR032672">
    <property type="entry name" value="TmcA/NAT10/Kre33"/>
</dbReference>
<organism evidence="7">
    <name type="scientific">Anisakis simplex</name>
    <name type="common">Herring worm</name>
    <dbReference type="NCBI Taxonomy" id="6269"/>
    <lineage>
        <taxon>Eukaryota</taxon>
        <taxon>Metazoa</taxon>
        <taxon>Ecdysozoa</taxon>
        <taxon>Nematoda</taxon>
        <taxon>Chromadorea</taxon>
        <taxon>Rhabditida</taxon>
        <taxon>Spirurina</taxon>
        <taxon>Ascaridomorpha</taxon>
        <taxon>Ascaridoidea</taxon>
        <taxon>Anisakidae</taxon>
        <taxon>Anisakis</taxon>
        <taxon>Anisakis simplex complex</taxon>
    </lineage>
</organism>
<dbReference type="Pfam" id="PF05127">
    <property type="entry name" value="NAT10_TcmA_helicase"/>
    <property type="match status" value="1"/>
</dbReference>
<evidence type="ECO:0000256" key="2">
    <source>
        <dbReference type="ARBA" id="ARBA00022679"/>
    </source>
</evidence>
<evidence type="ECO:0000259" key="6">
    <source>
        <dbReference type="Pfam" id="PF05127"/>
    </source>
</evidence>
<dbReference type="PANTHER" id="PTHR10925:SF5">
    <property type="entry name" value="RNA CYTIDINE ACETYLTRANSFERASE"/>
    <property type="match status" value="1"/>
</dbReference>
<sequence>LSQAELVVIDEAAAIPLPVVKELISGPYMVFLASTINGYEGTGRSLSLKLLQQLREQSAGITSSDKSGSVMSGFK</sequence>
<dbReference type="GO" id="GO:0000049">
    <property type="term" value="F:tRNA binding"/>
    <property type="evidence" value="ECO:0007669"/>
    <property type="project" value="TreeGrafter"/>
</dbReference>
<keyword evidence="3" id="KW-0547">Nucleotide-binding</keyword>
<keyword evidence="2" id="KW-0808">Transferase</keyword>
<dbReference type="InterPro" id="IPR027417">
    <property type="entry name" value="P-loop_NTPase"/>
</dbReference>
<dbReference type="WBParaSite" id="ASIM_0000801101-mRNA-1">
    <property type="protein sequence ID" value="ASIM_0000801101-mRNA-1"/>
    <property type="gene ID" value="ASIM_0000801101"/>
</dbReference>
<comment type="subcellular location">
    <subcellularLocation>
        <location evidence="1">Nucleus</location>
    </subcellularLocation>
</comment>
<evidence type="ECO:0000313" key="7">
    <source>
        <dbReference type="WBParaSite" id="ASIM_0000801101-mRNA-1"/>
    </source>
</evidence>
<dbReference type="GO" id="GO:1990883">
    <property type="term" value="F:18S rRNA cytidine N-acetyltransferase activity"/>
    <property type="evidence" value="ECO:0007669"/>
    <property type="project" value="TreeGrafter"/>
</dbReference>
<keyword evidence="5" id="KW-0012">Acyltransferase</keyword>
<proteinExistence type="predicted"/>
<dbReference type="AlphaFoldDB" id="A0A0M3JK39"/>
<dbReference type="Gene3D" id="3.40.50.300">
    <property type="entry name" value="P-loop containing nucleotide triphosphate hydrolases"/>
    <property type="match status" value="1"/>
</dbReference>
<protein>
    <submittedName>
        <fullName evidence="7">UPF0202 protein (inferred by orthology to a C. elegans protein)</fullName>
    </submittedName>
</protein>
<evidence type="ECO:0000256" key="3">
    <source>
        <dbReference type="ARBA" id="ARBA00022741"/>
    </source>
</evidence>
<evidence type="ECO:0000256" key="1">
    <source>
        <dbReference type="ARBA" id="ARBA00004123"/>
    </source>
</evidence>
<evidence type="ECO:0000256" key="5">
    <source>
        <dbReference type="ARBA" id="ARBA00023315"/>
    </source>
</evidence>
<accession>A0A0M3JK39</accession>
<dbReference type="GO" id="GO:1904812">
    <property type="term" value="P:rRNA acetylation involved in maturation of SSU-rRNA"/>
    <property type="evidence" value="ECO:0007669"/>
    <property type="project" value="TreeGrafter"/>
</dbReference>
<feature type="domain" description="TcmA/NAT10 helicase" evidence="6">
    <location>
        <begin position="3"/>
        <end position="59"/>
    </location>
</feature>